<dbReference type="InterPro" id="IPR036388">
    <property type="entry name" value="WH-like_DNA-bd_sf"/>
</dbReference>
<dbReference type="Pfam" id="PF00271">
    <property type="entry name" value="Helicase_C"/>
    <property type="match status" value="1"/>
</dbReference>
<comment type="similarity">
    <text evidence="2 11">Belongs to the helicase family. RecQ subfamily.</text>
</comment>
<evidence type="ECO:0000256" key="3">
    <source>
        <dbReference type="ARBA" id="ARBA00022741"/>
    </source>
</evidence>
<dbReference type="OrthoDB" id="10261556at2759"/>
<dbReference type="PANTHER" id="PTHR13710:SF153">
    <property type="entry name" value="RECQ-LIKE DNA HELICASE BLM"/>
    <property type="match status" value="1"/>
</dbReference>
<evidence type="ECO:0000256" key="11">
    <source>
        <dbReference type="RuleBase" id="RU364117"/>
    </source>
</evidence>
<dbReference type="GO" id="GO:0003677">
    <property type="term" value="F:DNA binding"/>
    <property type="evidence" value="ECO:0007669"/>
    <property type="project" value="UniProtKB-KW"/>
</dbReference>
<evidence type="ECO:0000256" key="6">
    <source>
        <dbReference type="ARBA" id="ARBA00022840"/>
    </source>
</evidence>
<evidence type="ECO:0000259" key="14">
    <source>
        <dbReference type="PROSITE" id="PS51194"/>
    </source>
</evidence>
<dbReference type="STRING" id="650164.K5VW82"/>
<dbReference type="PANTHER" id="PTHR13710">
    <property type="entry name" value="DNA HELICASE RECQ FAMILY MEMBER"/>
    <property type="match status" value="1"/>
</dbReference>
<evidence type="ECO:0000256" key="8">
    <source>
        <dbReference type="ARBA" id="ARBA00023235"/>
    </source>
</evidence>
<evidence type="ECO:0000256" key="12">
    <source>
        <dbReference type="SAM" id="MobiDB-lite"/>
    </source>
</evidence>
<keyword evidence="7" id="KW-0238">DNA-binding</keyword>
<evidence type="ECO:0000313" key="16">
    <source>
        <dbReference type="Proteomes" id="UP000008370"/>
    </source>
</evidence>
<keyword evidence="8" id="KW-0413">Isomerase</keyword>
<dbReference type="FunFam" id="3.40.50.300:FF:001975">
    <property type="entry name" value="ATP-dependent DNA helicase"/>
    <property type="match status" value="1"/>
</dbReference>
<keyword evidence="4 11" id="KW-0378">Hydrolase</keyword>
<dbReference type="InterPro" id="IPR014001">
    <property type="entry name" value="Helicase_ATP-bd"/>
</dbReference>
<reference evidence="15 16" key="1">
    <citation type="journal article" date="2012" name="BMC Genomics">
        <title>Comparative genomics of the white-rot fungi, Phanerochaete carnosa and P. chrysosporium, to elucidate the genetic basis of the distinct wood types they colonize.</title>
        <authorList>
            <person name="Suzuki H."/>
            <person name="MacDonald J."/>
            <person name="Syed K."/>
            <person name="Salamov A."/>
            <person name="Hori C."/>
            <person name="Aerts A."/>
            <person name="Henrissat B."/>
            <person name="Wiebenga A."/>
            <person name="vanKuyk P.A."/>
            <person name="Barry K."/>
            <person name="Lindquist E."/>
            <person name="LaButti K."/>
            <person name="Lapidus A."/>
            <person name="Lucas S."/>
            <person name="Coutinho P."/>
            <person name="Gong Y."/>
            <person name="Samejima M."/>
            <person name="Mahadevan R."/>
            <person name="Abou-Zaid M."/>
            <person name="de Vries R.P."/>
            <person name="Igarashi K."/>
            <person name="Yadav J.S."/>
            <person name="Grigoriev I.V."/>
            <person name="Master E.R."/>
        </authorList>
    </citation>
    <scope>NUCLEOTIDE SEQUENCE [LARGE SCALE GENOMIC DNA]</scope>
    <source>
        <strain evidence="15 16">HHB-10118-sp</strain>
    </source>
</reference>
<feature type="domain" description="Helicase C-terminal" evidence="14">
    <location>
        <begin position="300"/>
        <end position="471"/>
    </location>
</feature>
<keyword evidence="16" id="KW-1185">Reference proteome</keyword>
<evidence type="ECO:0000256" key="1">
    <source>
        <dbReference type="ARBA" id="ARBA00004123"/>
    </source>
</evidence>
<dbReference type="FunFam" id="3.40.50.300:FF:001389">
    <property type="entry name" value="ATP-dependent DNA helicase RecQ"/>
    <property type="match status" value="1"/>
</dbReference>
<comment type="catalytic activity">
    <reaction evidence="11">
        <text>ATP + H2O = ADP + phosphate + H(+)</text>
        <dbReference type="Rhea" id="RHEA:13065"/>
        <dbReference type="ChEBI" id="CHEBI:15377"/>
        <dbReference type="ChEBI" id="CHEBI:15378"/>
        <dbReference type="ChEBI" id="CHEBI:30616"/>
        <dbReference type="ChEBI" id="CHEBI:43474"/>
        <dbReference type="ChEBI" id="CHEBI:456216"/>
    </reaction>
</comment>
<dbReference type="GO" id="GO:0009378">
    <property type="term" value="F:four-way junction helicase activity"/>
    <property type="evidence" value="ECO:0007669"/>
    <property type="project" value="TreeGrafter"/>
</dbReference>
<sequence length="620" mass="69697">MQEPVDTNGFDADRSNDLGSPPIEALDSDDALWSQLGGHEPAPPPGPDAVFPPRSTQLQVTTVTSHSAHVLPDRRPSPLPNLDLTKTPFYSDLLWTLRNAFGLRTFRPNQLEACTASMQGHDVFVLMPTGGGKSLCFQLPAVVKNAQMDGVTVVISPLVSLMHDQVSALRAKGVKVACFVGDQTSEEANNVHQMLKTPRHRPAILYATPEKLDKSERLKNDLQALYEAGLLVRIVADEAHCIVTWGRNFRDSYKDFTWIRDRYPSVPVIALTATANKQAIQDIIARLRMRNCVQYAMSFNRPNLLYEVRERGSVNVMKDDIARMINSQYRGKTGIIYYSSRDKCETFAKQLRKAGIVAEHYHASLPVSEKERVQQQWQAGHVKVIVATIAFGMGIDKPDVRFVIHCSLPNSLSDYYQETGRAGRDGLPSDCILYYHYSDAHFIMRRAREEAWERRNADHADNAIEHIRRVVQYCLNAVNCRRQQVLAYFDEQFDPEDCHDFCDNCKDKTPAIAVDVTEHAVRFVNLVQQAQQAGLLAARGTLIKAFLGKLDPTRNKGYDQLQVLDVDIAKSAGKELVERLHDHLIARGILVGTTEPNKFTGYTQDCTRVSETGRAYRDAF</sequence>
<dbReference type="Pfam" id="PF00270">
    <property type="entry name" value="DEAD"/>
    <property type="match status" value="1"/>
</dbReference>
<dbReference type="NCBIfam" id="TIGR00614">
    <property type="entry name" value="recQ_fam"/>
    <property type="match status" value="1"/>
</dbReference>
<keyword evidence="6 11" id="KW-0067">ATP-binding</keyword>
<dbReference type="HOGENOM" id="CLU_001103_12_5_1"/>
<evidence type="ECO:0000256" key="9">
    <source>
        <dbReference type="ARBA" id="ARBA00023242"/>
    </source>
</evidence>
<dbReference type="RefSeq" id="XP_007396110.1">
    <property type="nucleotide sequence ID" value="XM_007396048.1"/>
</dbReference>
<dbReference type="InParanoid" id="K5VW82"/>
<dbReference type="SUPFAM" id="SSF52540">
    <property type="entry name" value="P-loop containing nucleoside triphosphate hydrolases"/>
    <property type="match status" value="2"/>
</dbReference>
<dbReference type="GO" id="GO:0005694">
    <property type="term" value="C:chromosome"/>
    <property type="evidence" value="ECO:0007669"/>
    <property type="project" value="TreeGrafter"/>
</dbReference>
<evidence type="ECO:0000256" key="2">
    <source>
        <dbReference type="ARBA" id="ARBA00005446"/>
    </source>
</evidence>
<protein>
    <recommendedName>
        <fullName evidence="11">ATP-dependent DNA helicase</fullName>
        <ecNumber evidence="11">5.6.2.4</ecNumber>
    </recommendedName>
</protein>
<dbReference type="PROSITE" id="PS51192">
    <property type="entry name" value="HELICASE_ATP_BIND_1"/>
    <property type="match status" value="1"/>
</dbReference>
<dbReference type="InterPro" id="IPR004589">
    <property type="entry name" value="DNA_helicase_ATP-dep_RecQ"/>
</dbReference>
<dbReference type="GO" id="GO:0043138">
    <property type="term" value="F:3'-5' DNA helicase activity"/>
    <property type="evidence" value="ECO:0007669"/>
    <property type="project" value="UniProtKB-EC"/>
</dbReference>
<dbReference type="SMART" id="SM00490">
    <property type="entry name" value="HELICc"/>
    <property type="match status" value="1"/>
</dbReference>
<evidence type="ECO:0000313" key="15">
    <source>
        <dbReference type="EMBL" id="EKM55793.1"/>
    </source>
</evidence>
<keyword evidence="5 11" id="KW-0347">Helicase</keyword>
<name>K5VW82_PHACS</name>
<keyword evidence="3 11" id="KW-0547">Nucleotide-binding</keyword>
<dbReference type="PROSITE" id="PS51194">
    <property type="entry name" value="HELICASE_CTER"/>
    <property type="match status" value="1"/>
</dbReference>
<proteinExistence type="inferred from homology"/>
<evidence type="ECO:0000256" key="7">
    <source>
        <dbReference type="ARBA" id="ARBA00023125"/>
    </source>
</evidence>
<evidence type="ECO:0000259" key="13">
    <source>
        <dbReference type="PROSITE" id="PS51192"/>
    </source>
</evidence>
<dbReference type="Pfam" id="PF16124">
    <property type="entry name" value="RecQ_Zn_bind"/>
    <property type="match status" value="1"/>
</dbReference>
<dbReference type="EMBL" id="JH930472">
    <property type="protein sequence ID" value="EKM55793.1"/>
    <property type="molecule type" value="Genomic_DNA"/>
</dbReference>
<dbReference type="GO" id="GO:0005524">
    <property type="term" value="F:ATP binding"/>
    <property type="evidence" value="ECO:0007669"/>
    <property type="project" value="UniProtKB-KW"/>
</dbReference>
<dbReference type="GO" id="GO:0000724">
    <property type="term" value="P:double-strand break repair via homologous recombination"/>
    <property type="evidence" value="ECO:0007669"/>
    <property type="project" value="TreeGrafter"/>
</dbReference>
<comment type="catalytic activity">
    <reaction evidence="10 11">
        <text>Couples ATP hydrolysis with the unwinding of duplex DNA by translocating in the 3'-5' direction.</text>
        <dbReference type="EC" id="5.6.2.4"/>
    </reaction>
</comment>
<feature type="region of interest" description="Disordered" evidence="12">
    <location>
        <begin position="1"/>
        <end position="53"/>
    </location>
</feature>
<keyword evidence="9 11" id="KW-0539">Nucleus</keyword>
<dbReference type="SMART" id="SM00487">
    <property type="entry name" value="DEXDc"/>
    <property type="match status" value="1"/>
</dbReference>
<accession>K5VW82</accession>
<dbReference type="InterPro" id="IPR011545">
    <property type="entry name" value="DEAD/DEAH_box_helicase_dom"/>
</dbReference>
<organism evidence="15 16">
    <name type="scientific">Phanerochaete carnosa (strain HHB-10118-sp)</name>
    <name type="common">White-rot fungus</name>
    <name type="synonym">Peniophora carnosa</name>
    <dbReference type="NCBI Taxonomy" id="650164"/>
    <lineage>
        <taxon>Eukaryota</taxon>
        <taxon>Fungi</taxon>
        <taxon>Dikarya</taxon>
        <taxon>Basidiomycota</taxon>
        <taxon>Agaricomycotina</taxon>
        <taxon>Agaricomycetes</taxon>
        <taxon>Polyporales</taxon>
        <taxon>Phanerochaetaceae</taxon>
        <taxon>Phanerochaete</taxon>
    </lineage>
</organism>
<dbReference type="InterPro" id="IPR001650">
    <property type="entry name" value="Helicase_C-like"/>
</dbReference>
<feature type="domain" description="Helicase ATP-binding" evidence="13">
    <location>
        <begin position="114"/>
        <end position="293"/>
    </location>
</feature>
<dbReference type="GeneID" id="18920911"/>
<evidence type="ECO:0000256" key="5">
    <source>
        <dbReference type="ARBA" id="ARBA00022806"/>
    </source>
</evidence>
<comment type="subcellular location">
    <subcellularLocation>
        <location evidence="1 11">Nucleus</location>
    </subcellularLocation>
</comment>
<dbReference type="CDD" id="cd17920">
    <property type="entry name" value="DEXHc_RecQ"/>
    <property type="match status" value="1"/>
</dbReference>
<dbReference type="Proteomes" id="UP000008370">
    <property type="component" value="Unassembled WGS sequence"/>
</dbReference>
<dbReference type="Gene3D" id="1.10.10.10">
    <property type="entry name" value="Winged helix-like DNA-binding domain superfamily/Winged helix DNA-binding domain"/>
    <property type="match status" value="1"/>
</dbReference>
<dbReference type="InterPro" id="IPR032284">
    <property type="entry name" value="RecQ_Zn-bd"/>
</dbReference>
<evidence type="ECO:0000256" key="10">
    <source>
        <dbReference type="ARBA" id="ARBA00034617"/>
    </source>
</evidence>
<dbReference type="InterPro" id="IPR027417">
    <property type="entry name" value="P-loop_NTPase"/>
</dbReference>
<dbReference type="Gene3D" id="3.40.50.300">
    <property type="entry name" value="P-loop containing nucleotide triphosphate hydrolases"/>
    <property type="match status" value="2"/>
</dbReference>
<dbReference type="AlphaFoldDB" id="K5VW82"/>
<evidence type="ECO:0000256" key="4">
    <source>
        <dbReference type="ARBA" id="ARBA00022801"/>
    </source>
</evidence>
<dbReference type="EC" id="5.6.2.4" evidence="11"/>
<dbReference type="GO" id="GO:0005634">
    <property type="term" value="C:nucleus"/>
    <property type="evidence" value="ECO:0007669"/>
    <property type="project" value="UniProtKB-SubCell"/>
</dbReference>
<gene>
    <name evidence="15" type="ORF">PHACADRAFT_95968</name>
</gene>
<dbReference type="CDD" id="cd18794">
    <property type="entry name" value="SF2_C_RecQ"/>
    <property type="match status" value="1"/>
</dbReference>
<dbReference type="GO" id="GO:0005737">
    <property type="term" value="C:cytoplasm"/>
    <property type="evidence" value="ECO:0007669"/>
    <property type="project" value="TreeGrafter"/>
</dbReference>
<dbReference type="KEGG" id="pco:PHACADRAFT_95968"/>
<dbReference type="GO" id="GO:0016887">
    <property type="term" value="F:ATP hydrolysis activity"/>
    <property type="evidence" value="ECO:0007669"/>
    <property type="project" value="RHEA"/>
</dbReference>